<dbReference type="STRING" id="555875.SAMN04488124_0424"/>
<name>A0A1I6FWD1_9EURY</name>
<accession>A0A1I6FWD1</accession>
<organism evidence="1 2">
    <name type="scientific">Halogeometricum limi</name>
    <dbReference type="NCBI Taxonomy" id="555875"/>
    <lineage>
        <taxon>Archaea</taxon>
        <taxon>Methanobacteriati</taxon>
        <taxon>Methanobacteriota</taxon>
        <taxon>Stenosarchaea group</taxon>
        <taxon>Halobacteria</taxon>
        <taxon>Halobacteriales</taxon>
        <taxon>Haloferacaceae</taxon>
        <taxon>Halogeometricum</taxon>
    </lineage>
</organism>
<evidence type="ECO:0000313" key="2">
    <source>
        <dbReference type="Proteomes" id="UP000243250"/>
    </source>
</evidence>
<dbReference type="EMBL" id="FOYS01000001">
    <property type="protein sequence ID" value="SFR34218.1"/>
    <property type="molecule type" value="Genomic_DNA"/>
</dbReference>
<proteinExistence type="predicted"/>
<evidence type="ECO:0000313" key="1">
    <source>
        <dbReference type="EMBL" id="SFR34218.1"/>
    </source>
</evidence>
<dbReference type="AlphaFoldDB" id="A0A1I6FWD1"/>
<keyword evidence="2" id="KW-1185">Reference proteome</keyword>
<dbReference type="RefSeq" id="WP_089876319.1">
    <property type="nucleotide sequence ID" value="NZ_FOYS01000001.1"/>
</dbReference>
<reference evidence="2" key="1">
    <citation type="submission" date="2016-10" db="EMBL/GenBank/DDBJ databases">
        <authorList>
            <person name="Varghese N."/>
            <person name="Submissions S."/>
        </authorList>
    </citation>
    <scope>NUCLEOTIDE SEQUENCE [LARGE SCALE GENOMIC DNA]</scope>
    <source>
        <strain evidence="2">CGMCC 1.8711</strain>
    </source>
</reference>
<gene>
    <name evidence="1" type="ORF">SAMN04488124_0424</name>
</gene>
<sequence>MTHVKPTGEMERDAAGDRMSLRCLLGFHDLEPTDQINRSEFVEPDFYKLRCTRCSNVERQFVGGVGGGFGE</sequence>
<protein>
    <submittedName>
        <fullName evidence="1">Uncharacterized protein</fullName>
    </submittedName>
</protein>
<dbReference type="Proteomes" id="UP000243250">
    <property type="component" value="Unassembled WGS sequence"/>
</dbReference>